<accession>A0A1I6K2Q9</accession>
<keyword evidence="7 9" id="KW-0472">Membrane</keyword>
<evidence type="ECO:0000313" key="12">
    <source>
        <dbReference type="Proteomes" id="UP000214760"/>
    </source>
</evidence>
<dbReference type="InterPro" id="IPR055348">
    <property type="entry name" value="DctQ"/>
</dbReference>
<name>A0A1I6K2Q9_9FIRM</name>
<evidence type="ECO:0000256" key="2">
    <source>
        <dbReference type="ARBA" id="ARBA00022448"/>
    </source>
</evidence>
<feature type="transmembrane region" description="Helical" evidence="9">
    <location>
        <begin position="54"/>
        <end position="72"/>
    </location>
</feature>
<evidence type="ECO:0000313" key="11">
    <source>
        <dbReference type="EMBL" id="SFR85466.1"/>
    </source>
</evidence>
<organism evidence="11 12">
    <name type="scientific">[Clostridium] aminophilum</name>
    <dbReference type="NCBI Taxonomy" id="1526"/>
    <lineage>
        <taxon>Bacteria</taxon>
        <taxon>Bacillati</taxon>
        <taxon>Bacillota</taxon>
        <taxon>Clostridia</taxon>
        <taxon>Lachnospirales</taxon>
        <taxon>Lachnospiraceae</taxon>
    </lineage>
</organism>
<feature type="transmembrane region" description="Helical" evidence="9">
    <location>
        <begin position="21"/>
        <end position="42"/>
    </location>
</feature>
<evidence type="ECO:0000256" key="7">
    <source>
        <dbReference type="ARBA" id="ARBA00023136"/>
    </source>
</evidence>
<keyword evidence="2" id="KW-0813">Transport</keyword>
<evidence type="ECO:0000256" key="9">
    <source>
        <dbReference type="SAM" id="Phobius"/>
    </source>
</evidence>
<keyword evidence="4" id="KW-0997">Cell inner membrane</keyword>
<keyword evidence="6 9" id="KW-1133">Transmembrane helix</keyword>
<dbReference type="GO" id="GO:0022857">
    <property type="term" value="F:transmembrane transporter activity"/>
    <property type="evidence" value="ECO:0007669"/>
    <property type="project" value="TreeGrafter"/>
</dbReference>
<dbReference type="PANTHER" id="PTHR35011:SF2">
    <property type="entry name" value="2,3-DIKETO-L-GULONATE TRAP TRANSPORTER SMALL PERMEASE PROTEIN YIAM"/>
    <property type="match status" value="1"/>
</dbReference>
<comment type="subcellular location">
    <subcellularLocation>
        <location evidence="1">Cell inner membrane</location>
        <topology evidence="1">Multi-pass membrane protein</topology>
    </subcellularLocation>
</comment>
<feature type="transmembrane region" description="Helical" evidence="9">
    <location>
        <begin position="93"/>
        <end position="114"/>
    </location>
</feature>
<dbReference type="Pfam" id="PF04290">
    <property type="entry name" value="DctQ"/>
    <property type="match status" value="1"/>
</dbReference>
<dbReference type="GO" id="GO:0015740">
    <property type="term" value="P:C4-dicarboxylate transport"/>
    <property type="evidence" value="ECO:0007669"/>
    <property type="project" value="TreeGrafter"/>
</dbReference>
<dbReference type="RefSeq" id="WP_161767319.1">
    <property type="nucleotide sequence ID" value="NZ_FOZC01000014.1"/>
</dbReference>
<dbReference type="AlphaFoldDB" id="A0A1I6K2Q9"/>
<keyword evidence="5 9" id="KW-0812">Transmembrane</keyword>
<reference evidence="11 12" key="1">
    <citation type="submission" date="2016-10" db="EMBL/GenBank/DDBJ databases">
        <authorList>
            <person name="de Groot N.N."/>
        </authorList>
    </citation>
    <scope>NUCLEOTIDE SEQUENCE [LARGE SCALE GENOMIC DNA]</scope>
    <source>
        <strain evidence="11 12">F</strain>
    </source>
</reference>
<evidence type="ECO:0000256" key="1">
    <source>
        <dbReference type="ARBA" id="ARBA00004429"/>
    </source>
</evidence>
<dbReference type="EMBL" id="FOZC01000014">
    <property type="protein sequence ID" value="SFR85466.1"/>
    <property type="molecule type" value="Genomic_DNA"/>
</dbReference>
<evidence type="ECO:0000256" key="8">
    <source>
        <dbReference type="ARBA" id="ARBA00038436"/>
    </source>
</evidence>
<evidence type="ECO:0000259" key="10">
    <source>
        <dbReference type="Pfam" id="PF04290"/>
    </source>
</evidence>
<dbReference type="InterPro" id="IPR007387">
    <property type="entry name" value="TRAP_DctQ"/>
</dbReference>
<proteinExistence type="inferred from homology"/>
<evidence type="ECO:0000256" key="3">
    <source>
        <dbReference type="ARBA" id="ARBA00022475"/>
    </source>
</evidence>
<comment type="similarity">
    <text evidence="8">Belongs to the TRAP transporter small permease family.</text>
</comment>
<gene>
    <name evidence="11" type="ORF">SAMN02910262_02223</name>
</gene>
<dbReference type="GO" id="GO:0005886">
    <property type="term" value="C:plasma membrane"/>
    <property type="evidence" value="ECO:0007669"/>
    <property type="project" value="UniProtKB-SubCell"/>
</dbReference>
<feature type="transmembrane region" description="Helical" evidence="9">
    <location>
        <begin position="134"/>
        <end position="154"/>
    </location>
</feature>
<dbReference type="PANTHER" id="PTHR35011">
    <property type="entry name" value="2,3-DIKETO-L-GULONATE TRAP TRANSPORTER SMALL PERMEASE PROTEIN YIAM"/>
    <property type="match status" value="1"/>
</dbReference>
<evidence type="ECO:0000256" key="6">
    <source>
        <dbReference type="ARBA" id="ARBA00022989"/>
    </source>
</evidence>
<feature type="domain" description="Tripartite ATP-independent periplasmic transporters DctQ component" evidence="10">
    <location>
        <begin position="31"/>
        <end position="156"/>
    </location>
</feature>
<sequence>MKKILIKTGDILEKFNHGLELLTGFLLFAFMTLLCFQVMMRYVFSNPIYGIDELVVALMIWSCCLSWATVYWQNGHAILEFIVKNLPQSVRTVIFNGINVIVMILHITFIPGSMKLFELQKKQAPVGGLFFSKAYYYALPVLVMAVILSVYTAYKLIAYPVIKSDLIVAPLPSEEGNAID</sequence>
<evidence type="ECO:0000256" key="4">
    <source>
        <dbReference type="ARBA" id="ARBA00022519"/>
    </source>
</evidence>
<keyword evidence="3" id="KW-1003">Cell membrane</keyword>
<dbReference type="Proteomes" id="UP000214760">
    <property type="component" value="Unassembled WGS sequence"/>
</dbReference>
<protein>
    <submittedName>
        <fullName evidence="11">TRAP-type C4-dicarboxylate transport system, small permease component</fullName>
    </submittedName>
</protein>
<evidence type="ECO:0000256" key="5">
    <source>
        <dbReference type="ARBA" id="ARBA00022692"/>
    </source>
</evidence>